<dbReference type="RefSeq" id="WP_202769421.1">
    <property type="nucleotide sequence ID" value="NZ_JAESWA010000029.1"/>
</dbReference>
<feature type="domain" description="N-acetyltransferase" evidence="1">
    <location>
        <begin position="13"/>
        <end position="174"/>
    </location>
</feature>
<organism evidence="2 3">
    <name type="scientific">Clostridium paridis</name>
    <dbReference type="NCBI Taxonomy" id="2803863"/>
    <lineage>
        <taxon>Bacteria</taxon>
        <taxon>Bacillati</taxon>
        <taxon>Bacillota</taxon>
        <taxon>Clostridia</taxon>
        <taxon>Eubacteriales</taxon>
        <taxon>Clostridiaceae</taxon>
        <taxon>Clostridium</taxon>
    </lineage>
</organism>
<dbReference type="PANTHER" id="PTHR43792">
    <property type="entry name" value="GNAT FAMILY, PUTATIVE (AFU_ORTHOLOGUE AFUA_3G00765)-RELATED-RELATED"/>
    <property type="match status" value="1"/>
</dbReference>
<evidence type="ECO:0000259" key="1">
    <source>
        <dbReference type="PROSITE" id="PS51186"/>
    </source>
</evidence>
<dbReference type="SUPFAM" id="SSF55729">
    <property type="entry name" value="Acyl-CoA N-acyltransferases (Nat)"/>
    <property type="match status" value="1"/>
</dbReference>
<keyword evidence="3" id="KW-1185">Reference proteome</keyword>
<dbReference type="Gene3D" id="3.40.630.30">
    <property type="match status" value="1"/>
</dbReference>
<evidence type="ECO:0000313" key="3">
    <source>
        <dbReference type="Proteomes" id="UP000623681"/>
    </source>
</evidence>
<dbReference type="Proteomes" id="UP000623681">
    <property type="component" value="Unassembled WGS sequence"/>
</dbReference>
<comment type="caution">
    <text evidence="2">The sequence shown here is derived from an EMBL/GenBank/DDBJ whole genome shotgun (WGS) entry which is preliminary data.</text>
</comment>
<protein>
    <submittedName>
        <fullName evidence="2">GNAT family N-acetyltransferase</fullName>
    </submittedName>
</protein>
<gene>
    <name evidence="2" type="ORF">JK634_19410</name>
</gene>
<accession>A0A937K668</accession>
<dbReference type="GO" id="GO:0005737">
    <property type="term" value="C:cytoplasm"/>
    <property type="evidence" value="ECO:0007669"/>
    <property type="project" value="TreeGrafter"/>
</dbReference>
<dbReference type="EMBL" id="JAESWA010000029">
    <property type="protein sequence ID" value="MBL4933959.1"/>
    <property type="molecule type" value="Genomic_DNA"/>
</dbReference>
<dbReference type="InterPro" id="IPR000182">
    <property type="entry name" value="GNAT_dom"/>
</dbReference>
<name>A0A937K668_9CLOT</name>
<proteinExistence type="predicted"/>
<reference evidence="2" key="1">
    <citation type="submission" date="2021-01" db="EMBL/GenBank/DDBJ databases">
        <title>Genome public.</title>
        <authorList>
            <person name="Liu C."/>
            <person name="Sun Q."/>
        </authorList>
    </citation>
    <scope>NUCLEOTIDE SEQUENCE</scope>
    <source>
        <strain evidence="2">YIM B02565</strain>
    </source>
</reference>
<dbReference type="Pfam" id="PF13302">
    <property type="entry name" value="Acetyltransf_3"/>
    <property type="match status" value="1"/>
</dbReference>
<dbReference type="AlphaFoldDB" id="A0A937K668"/>
<evidence type="ECO:0000313" key="2">
    <source>
        <dbReference type="EMBL" id="MBL4933959.1"/>
    </source>
</evidence>
<dbReference type="InterPro" id="IPR051531">
    <property type="entry name" value="N-acetyltransferase"/>
</dbReference>
<dbReference type="PANTHER" id="PTHR43792:SF9">
    <property type="entry name" value="RIBOSOMAL-PROTEIN-ALANINE ACETYLTRANSFERASE"/>
    <property type="match status" value="1"/>
</dbReference>
<sequence length="184" mass="21638">MRKDIVVLETPRLLLTKLQEKDASVLFNYWSDDEVTKYLNIDSLKTNDEAKEIIGYFNKLHLKNRGFRWGIFSKEYNILIGTCGFIKGILNQGHIGEIGYELGRNYWGKGYMKESLTALIYYGFNDYRLNRIEAYVKPENTASIKVLESMNFIKEGILREHHQSKDNFYDVTIYSLLRRESNIK</sequence>
<dbReference type="PROSITE" id="PS51186">
    <property type="entry name" value="GNAT"/>
    <property type="match status" value="1"/>
</dbReference>
<dbReference type="InterPro" id="IPR016181">
    <property type="entry name" value="Acyl_CoA_acyltransferase"/>
</dbReference>
<dbReference type="GO" id="GO:0008999">
    <property type="term" value="F:protein-N-terminal-alanine acetyltransferase activity"/>
    <property type="evidence" value="ECO:0007669"/>
    <property type="project" value="TreeGrafter"/>
</dbReference>